<dbReference type="Proteomes" id="UP001603978">
    <property type="component" value="Unassembled WGS sequence"/>
</dbReference>
<reference evidence="1 2" key="1">
    <citation type="submission" date="2024-10" db="EMBL/GenBank/DDBJ databases">
        <authorList>
            <person name="Topkara A.R."/>
            <person name="Saygin H."/>
        </authorList>
    </citation>
    <scope>NUCLEOTIDE SEQUENCE [LARGE SCALE GENOMIC DNA]</scope>
    <source>
        <strain evidence="1 2">M3C6</strain>
    </source>
</reference>
<keyword evidence="2" id="KW-1185">Reference proteome</keyword>
<evidence type="ECO:0000313" key="2">
    <source>
        <dbReference type="Proteomes" id="UP001603978"/>
    </source>
</evidence>
<dbReference type="EMBL" id="JBICRM010000057">
    <property type="protein sequence ID" value="MFG1710798.1"/>
    <property type="molecule type" value="Genomic_DNA"/>
</dbReference>
<name>A0ABW7AXK5_9ACTN</name>
<proteinExistence type="predicted"/>
<protein>
    <submittedName>
        <fullName evidence="1">Uncharacterized protein</fullName>
    </submittedName>
</protein>
<sequence>MQARLEVEQQLIQDADERGWAREVERHTAVARRLTALLADLDETASHADVPACHGVLAPLSPDQPHELDPADSAS</sequence>
<accession>A0ABW7AXK5</accession>
<organism evidence="1 2">
    <name type="scientific">Nonomuraea marmarensis</name>
    <dbReference type="NCBI Taxonomy" id="3351344"/>
    <lineage>
        <taxon>Bacteria</taxon>
        <taxon>Bacillati</taxon>
        <taxon>Actinomycetota</taxon>
        <taxon>Actinomycetes</taxon>
        <taxon>Streptosporangiales</taxon>
        <taxon>Streptosporangiaceae</taxon>
        <taxon>Nonomuraea</taxon>
    </lineage>
</organism>
<dbReference type="RefSeq" id="WP_393176956.1">
    <property type="nucleotide sequence ID" value="NZ_JBICRM010000057.1"/>
</dbReference>
<evidence type="ECO:0000313" key="1">
    <source>
        <dbReference type="EMBL" id="MFG1710798.1"/>
    </source>
</evidence>
<comment type="caution">
    <text evidence="1">The sequence shown here is derived from an EMBL/GenBank/DDBJ whole genome shotgun (WGS) entry which is preliminary data.</text>
</comment>
<gene>
    <name evidence="1" type="ORF">ACFLIM_47315</name>
</gene>